<protein>
    <submittedName>
        <fullName evidence="2">Uncharacterized protein</fullName>
    </submittedName>
</protein>
<organism evidence="2 3">
    <name type="scientific">Arboricoccus pini</name>
    <dbReference type="NCBI Taxonomy" id="1963835"/>
    <lineage>
        <taxon>Bacteria</taxon>
        <taxon>Pseudomonadati</taxon>
        <taxon>Pseudomonadota</taxon>
        <taxon>Alphaproteobacteria</taxon>
        <taxon>Geminicoccales</taxon>
        <taxon>Geminicoccaceae</taxon>
        <taxon>Arboricoccus</taxon>
    </lineage>
</organism>
<accession>A0A212RBV2</accession>
<evidence type="ECO:0000313" key="2">
    <source>
        <dbReference type="EMBL" id="SNB69558.1"/>
    </source>
</evidence>
<proteinExistence type="predicted"/>
<dbReference type="EMBL" id="FYEH01000007">
    <property type="protein sequence ID" value="SNB69558.1"/>
    <property type="molecule type" value="Genomic_DNA"/>
</dbReference>
<sequence>MPDAARERKALYSPAGWTCNDRRAEAAMHDPYPRRLVEAKRYRRGTGSGRSADRYMSGPVIDTTA</sequence>
<dbReference type="AlphaFoldDB" id="A0A212RBV2"/>
<keyword evidence="3" id="KW-1185">Reference proteome</keyword>
<feature type="region of interest" description="Disordered" evidence="1">
    <location>
        <begin position="38"/>
        <end position="65"/>
    </location>
</feature>
<dbReference type="Proteomes" id="UP000197065">
    <property type="component" value="Unassembled WGS sequence"/>
</dbReference>
<gene>
    <name evidence="2" type="ORF">SAMN07250955_1077</name>
</gene>
<evidence type="ECO:0000256" key="1">
    <source>
        <dbReference type="SAM" id="MobiDB-lite"/>
    </source>
</evidence>
<evidence type="ECO:0000313" key="3">
    <source>
        <dbReference type="Proteomes" id="UP000197065"/>
    </source>
</evidence>
<reference evidence="2 3" key="1">
    <citation type="submission" date="2017-06" db="EMBL/GenBank/DDBJ databases">
        <authorList>
            <person name="Kim H.J."/>
            <person name="Triplett B.A."/>
        </authorList>
    </citation>
    <scope>NUCLEOTIDE SEQUENCE [LARGE SCALE GENOMIC DNA]</scope>
    <source>
        <strain evidence="2 3">B29T1</strain>
    </source>
</reference>
<name>A0A212RBV2_9PROT</name>